<feature type="compositionally biased region" description="Basic and acidic residues" evidence="2">
    <location>
        <begin position="76"/>
        <end position="86"/>
    </location>
</feature>
<dbReference type="GO" id="GO:0030248">
    <property type="term" value="F:cellulose binding"/>
    <property type="evidence" value="ECO:0007669"/>
    <property type="project" value="InterPro"/>
</dbReference>
<dbReference type="PROSITE" id="PS51164">
    <property type="entry name" value="CBM1_2"/>
    <property type="match status" value="1"/>
</dbReference>
<feature type="compositionally biased region" description="Low complexity" evidence="2">
    <location>
        <begin position="48"/>
        <end position="75"/>
    </location>
</feature>
<dbReference type="GO" id="GO:0005975">
    <property type="term" value="P:carbohydrate metabolic process"/>
    <property type="evidence" value="ECO:0007669"/>
    <property type="project" value="InterPro"/>
</dbReference>
<dbReference type="SUPFAM" id="SSF57180">
    <property type="entry name" value="Cellulose-binding domain"/>
    <property type="match status" value="1"/>
</dbReference>
<dbReference type="Proteomes" id="UP000244855">
    <property type="component" value="Unassembled WGS sequence"/>
</dbReference>
<reference evidence="4 5" key="1">
    <citation type="journal article" date="2018" name="Sci. Rep.">
        <title>Comparative genomics provides insights into the lifestyle and reveals functional heterogeneity of dark septate endophytic fungi.</title>
        <authorList>
            <person name="Knapp D.G."/>
            <person name="Nemeth J.B."/>
            <person name="Barry K."/>
            <person name="Hainaut M."/>
            <person name="Henrissat B."/>
            <person name="Johnson J."/>
            <person name="Kuo A."/>
            <person name="Lim J.H.P."/>
            <person name="Lipzen A."/>
            <person name="Nolan M."/>
            <person name="Ohm R.A."/>
            <person name="Tamas L."/>
            <person name="Grigoriev I.V."/>
            <person name="Spatafora J.W."/>
            <person name="Nagy L.G."/>
            <person name="Kovacs G.M."/>
        </authorList>
    </citation>
    <scope>NUCLEOTIDE SEQUENCE [LARGE SCALE GENOMIC DNA]</scope>
    <source>
        <strain evidence="4 5">DSE2036</strain>
    </source>
</reference>
<gene>
    <name evidence="4" type="ORF">DM02DRAFT_622930</name>
</gene>
<feature type="compositionally biased region" description="Low complexity" evidence="2">
    <location>
        <begin position="87"/>
        <end position="111"/>
    </location>
</feature>
<dbReference type="InterPro" id="IPR035971">
    <property type="entry name" value="CBD_sf"/>
</dbReference>
<sequence>MVSSVPNHLDRRQGEGEISFTTCAGFDCGPEPTKTKTTTSKGSWCSLTTATPPKTTTKPTENPTTKPTTKPTTSKSTEKPTTKTTEKPTSTSKSSQKPTKTTTGEETGPSSTRCPVPLYYQCGGYYDGKPWNGCTKCVSGAKCIWQNDWYYQCVAEGS</sequence>
<proteinExistence type="predicted"/>
<accession>A0A2V1E882</accession>
<dbReference type="EMBL" id="KZ805307">
    <property type="protein sequence ID" value="PVI06783.1"/>
    <property type="molecule type" value="Genomic_DNA"/>
</dbReference>
<feature type="region of interest" description="Disordered" evidence="2">
    <location>
        <begin position="21"/>
        <end position="111"/>
    </location>
</feature>
<name>A0A2V1E882_9PLEO</name>
<keyword evidence="5" id="KW-1185">Reference proteome</keyword>
<evidence type="ECO:0000256" key="2">
    <source>
        <dbReference type="SAM" id="MobiDB-lite"/>
    </source>
</evidence>
<dbReference type="AlphaFoldDB" id="A0A2V1E882"/>
<protein>
    <submittedName>
        <fullName evidence="4">Carbohydrate-binding module family 1 protein</fullName>
    </submittedName>
</protein>
<organism evidence="4 5">
    <name type="scientific">Periconia macrospinosa</name>
    <dbReference type="NCBI Taxonomy" id="97972"/>
    <lineage>
        <taxon>Eukaryota</taxon>
        <taxon>Fungi</taxon>
        <taxon>Dikarya</taxon>
        <taxon>Ascomycota</taxon>
        <taxon>Pezizomycotina</taxon>
        <taxon>Dothideomycetes</taxon>
        <taxon>Pleosporomycetidae</taxon>
        <taxon>Pleosporales</taxon>
        <taxon>Massarineae</taxon>
        <taxon>Periconiaceae</taxon>
        <taxon>Periconia</taxon>
    </lineage>
</organism>
<dbReference type="GO" id="GO:0005576">
    <property type="term" value="C:extracellular region"/>
    <property type="evidence" value="ECO:0007669"/>
    <property type="project" value="InterPro"/>
</dbReference>
<dbReference type="Pfam" id="PF00734">
    <property type="entry name" value="CBM_1"/>
    <property type="match status" value="1"/>
</dbReference>
<dbReference type="InterPro" id="IPR000254">
    <property type="entry name" value="CBD"/>
</dbReference>
<evidence type="ECO:0000259" key="3">
    <source>
        <dbReference type="PROSITE" id="PS51164"/>
    </source>
</evidence>
<evidence type="ECO:0000313" key="4">
    <source>
        <dbReference type="EMBL" id="PVI06783.1"/>
    </source>
</evidence>
<dbReference type="OrthoDB" id="2119228at2759"/>
<feature type="domain" description="CBM1" evidence="3">
    <location>
        <begin position="114"/>
        <end position="154"/>
    </location>
</feature>
<dbReference type="SMART" id="SM00236">
    <property type="entry name" value="fCBD"/>
    <property type="match status" value="1"/>
</dbReference>
<evidence type="ECO:0000313" key="5">
    <source>
        <dbReference type="Proteomes" id="UP000244855"/>
    </source>
</evidence>
<evidence type="ECO:0000256" key="1">
    <source>
        <dbReference type="ARBA" id="ARBA00022729"/>
    </source>
</evidence>
<keyword evidence="1" id="KW-0732">Signal</keyword>